<keyword evidence="4" id="KW-1185">Reference proteome</keyword>
<gene>
    <name evidence="3" type="ORF">DCCM_2404</name>
</gene>
<evidence type="ECO:0000256" key="1">
    <source>
        <dbReference type="ARBA" id="ARBA00023235"/>
    </source>
</evidence>
<dbReference type="GO" id="GO:0016853">
    <property type="term" value="F:isomerase activity"/>
    <property type="evidence" value="ECO:0007669"/>
    <property type="project" value="UniProtKB-KW"/>
</dbReference>
<feature type="domain" description="4-oxalocrotonate tautomerase-like" evidence="2">
    <location>
        <begin position="2"/>
        <end position="60"/>
    </location>
</feature>
<dbReference type="InterPro" id="IPR004370">
    <property type="entry name" value="4-OT-like_dom"/>
</dbReference>
<dbReference type="Gene3D" id="3.30.429.10">
    <property type="entry name" value="Macrophage Migration Inhibitory Factor"/>
    <property type="match status" value="1"/>
</dbReference>
<reference evidence="4" key="1">
    <citation type="submission" date="2018-02" db="EMBL/GenBank/DDBJ databases">
        <title>Genome sequence of Desulfocucumis palustris strain NAW-5.</title>
        <authorList>
            <person name="Watanabe M."/>
            <person name="Kojima H."/>
            <person name="Fukui M."/>
        </authorList>
    </citation>
    <scope>NUCLEOTIDE SEQUENCE [LARGE SCALE GENOMIC DNA]</scope>
    <source>
        <strain evidence="4">NAW-5</strain>
    </source>
</reference>
<dbReference type="AlphaFoldDB" id="A0A2L2XAT1"/>
<dbReference type="InterPro" id="IPR014347">
    <property type="entry name" value="Tautomerase/MIF_sf"/>
</dbReference>
<organism evidence="3 4">
    <name type="scientific">Desulfocucumis palustris</name>
    <dbReference type="NCBI Taxonomy" id="1898651"/>
    <lineage>
        <taxon>Bacteria</taxon>
        <taxon>Bacillati</taxon>
        <taxon>Bacillota</taxon>
        <taxon>Clostridia</taxon>
        <taxon>Eubacteriales</taxon>
        <taxon>Desulfocucumaceae</taxon>
        <taxon>Desulfocucumis</taxon>
    </lineage>
</organism>
<dbReference type="EMBL" id="BFAV01000092">
    <property type="protein sequence ID" value="GBF33305.1"/>
    <property type="molecule type" value="Genomic_DNA"/>
</dbReference>
<protein>
    <recommendedName>
        <fullName evidence="2">4-oxalocrotonate tautomerase-like domain-containing protein</fullName>
    </recommendedName>
</protein>
<evidence type="ECO:0000313" key="3">
    <source>
        <dbReference type="EMBL" id="GBF33305.1"/>
    </source>
</evidence>
<dbReference type="OrthoDB" id="5405937at2"/>
<name>A0A2L2XAT1_9FIRM</name>
<comment type="caution">
    <text evidence="3">The sequence shown here is derived from an EMBL/GenBank/DDBJ whole genome shotgun (WGS) entry which is preliminary data.</text>
</comment>
<sequence>MPLIQISMVEGRTVEQKREIARVVTREVARIANTKEEKVKIYFTDIKPENTASGGKLKSDS</sequence>
<dbReference type="Pfam" id="PF01361">
    <property type="entry name" value="Tautomerase"/>
    <property type="match status" value="1"/>
</dbReference>
<evidence type="ECO:0000259" key="2">
    <source>
        <dbReference type="Pfam" id="PF01361"/>
    </source>
</evidence>
<keyword evidence="1" id="KW-0413">Isomerase</keyword>
<dbReference type="SUPFAM" id="SSF55331">
    <property type="entry name" value="Tautomerase/MIF"/>
    <property type="match status" value="1"/>
</dbReference>
<dbReference type="Proteomes" id="UP000239549">
    <property type="component" value="Unassembled WGS sequence"/>
</dbReference>
<accession>A0A2L2XAT1</accession>
<dbReference type="RefSeq" id="WP_104371755.1">
    <property type="nucleotide sequence ID" value="NZ_BFAV01000092.1"/>
</dbReference>
<proteinExistence type="predicted"/>
<evidence type="ECO:0000313" key="4">
    <source>
        <dbReference type="Proteomes" id="UP000239549"/>
    </source>
</evidence>